<reference evidence="6" key="1">
    <citation type="submission" date="2022-11" db="UniProtKB">
        <authorList>
            <consortium name="WormBaseParasite"/>
        </authorList>
    </citation>
    <scope>IDENTIFICATION</scope>
</reference>
<dbReference type="WBParaSite" id="sdigi.contig126.g4857.t1">
    <property type="protein sequence ID" value="sdigi.contig126.g4857.t1"/>
    <property type="gene ID" value="sdigi.contig126.g4857"/>
</dbReference>
<evidence type="ECO:0000313" key="6">
    <source>
        <dbReference type="WBParaSite" id="sdigi.contig126.g4857.t1"/>
    </source>
</evidence>
<dbReference type="Pfam" id="PF21032">
    <property type="entry name" value="PROPPIN"/>
    <property type="match status" value="1"/>
</dbReference>
<dbReference type="InterPro" id="IPR015943">
    <property type="entry name" value="WD40/YVTN_repeat-like_dom_sf"/>
</dbReference>
<dbReference type="AlphaFoldDB" id="A0A915PIS5"/>
<keyword evidence="2" id="KW-0677">Repeat</keyword>
<dbReference type="Gene3D" id="2.130.10.10">
    <property type="entry name" value="YVTN repeat-like/Quinoprotein amine dehydrogenase"/>
    <property type="match status" value="1"/>
</dbReference>
<comment type="similarity">
    <text evidence="4">Belongs to the WD repeat PROPPIN family.</text>
</comment>
<evidence type="ECO:0000256" key="3">
    <source>
        <dbReference type="ARBA" id="ARBA00023006"/>
    </source>
</evidence>
<proteinExistence type="inferred from homology"/>
<dbReference type="GO" id="GO:0005737">
    <property type="term" value="C:cytoplasm"/>
    <property type="evidence" value="ECO:0007669"/>
    <property type="project" value="UniProtKB-ARBA"/>
</dbReference>
<evidence type="ECO:0000256" key="4">
    <source>
        <dbReference type="ARBA" id="ARBA00025740"/>
    </source>
</evidence>
<keyword evidence="3" id="KW-0072">Autophagy</keyword>
<evidence type="ECO:0000256" key="1">
    <source>
        <dbReference type="ARBA" id="ARBA00022574"/>
    </source>
</evidence>
<keyword evidence="5" id="KW-1185">Reference proteome</keyword>
<sequence length="394" mass="43935">MESLPGSSKETPAGNEDEAELLYVDFSRTTERVATGTDNGFTIYKIRNVQQPAVMSQMFKRPFSKDQGRVVDDVILIECFNPIQMFAMVLKKYPRTLHFFDASRNTSTGHHLFPEKILSVKGCSSIIAVGLETEVHAFSICRSNFESLDGYSRLVKLSLPLNCSAVMDMTGEERPHLAYPDSDTNGIVAVHDIDSRSYPKRVMNAHNHPIAALRFNDEATLLATASTIATVVRVHDVRKNECLFVFRRGIARSVTVHSMAFSSDSVFLCLSSNTETVHVFKLEGPLPKVLQLEEEVALKTKPISYNAEPPGWYDYLADTTRSAAEYLAPARDFASAFLPETAKRNVATLRMIDDKLHILVANSKKKFFVFEVQAEGGTALLKHELRLPATVLIN</sequence>
<evidence type="ECO:0000256" key="2">
    <source>
        <dbReference type="ARBA" id="ARBA00022737"/>
    </source>
</evidence>
<accession>A0A915PIS5</accession>
<keyword evidence="1" id="KW-0853">WD repeat</keyword>
<dbReference type="InterPro" id="IPR048720">
    <property type="entry name" value="PROPPIN"/>
</dbReference>
<dbReference type="InterPro" id="IPR001680">
    <property type="entry name" value="WD40_rpt"/>
</dbReference>
<dbReference type="GO" id="GO:0006914">
    <property type="term" value="P:autophagy"/>
    <property type="evidence" value="ECO:0007669"/>
    <property type="project" value="UniProtKB-KW"/>
</dbReference>
<dbReference type="SMART" id="SM00320">
    <property type="entry name" value="WD40"/>
    <property type="match status" value="3"/>
</dbReference>
<dbReference type="Proteomes" id="UP000887581">
    <property type="component" value="Unplaced"/>
</dbReference>
<dbReference type="SUPFAM" id="SSF50978">
    <property type="entry name" value="WD40 repeat-like"/>
    <property type="match status" value="1"/>
</dbReference>
<dbReference type="InterPro" id="IPR036322">
    <property type="entry name" value="WD40_repeat_dom_sf"/>
</dbReference>
<organism evidence="5 6">
    <name type="scientific">Setaria digitata</name>
    <dbReference type="NCBI Taxonomy" id="48799"/>
    <lineage>
        <taxon>Eukaryota</taxon>
        <taxon>Metazoa</taxon>
        <taxon>Ecdysozoa</taxon>
        <taxon>Nematoda</taxon>
        <taxon>Chromadorea</taxon>
        <taxon>Rhabditida</taxon>
        <taxon>Spirurina</taxon>
        <taxon>Spiruromorpha</taxon>
        <taxon>Filarioidea</taxon>
        <taxon>Setariidae</taxon>
        <taxon>Setaria</taxon>
    </lineage>
</organism>
<protein>
    <submittedName>
        <fullName evidence="6">WD repeat domain phosphoinositide-interacting protein 2</fullName>
    </submittedName>
</protein>
<name>A0A915PIS5_9BILA</name>
<evidence type="ECO:0000313" key="5">
    <source>
        <dbReference type="Proteomes" id="UP000887581"/>
    </source>
</evidence>
<dbReference type="PANTHER" id="PTHR11227">
    <property type="entry name" value="WD-REPEAT PROTEIN INTERACTING WITH PHOSPHOINOSIDES WIPI -RELATED"/>
    <property type="match status" value="1"/>
</dbReference>